<keyword evidence="2" id="KW-1185">Reference proteome</keyword>
<reference evidence="2" key="1">
    <citation type="submission" date="2016-06" db="EMBL/GenBank/DDBJ databases">
        <title>Parallel loss of symbiosis genes in relatives of nitrogen-fixing non-legume Parasponia.</title>
        <authorList>
            <person name="Van Velzen R."/>
            <person name="Holmer R."/>
            <person name="Bu F."/>
            <person name="Rutten L."/>
            <person name="Van Zeijl A."/>
            <person name="Liu W."/>
            <person name="Santuari L."/>
            <person name="Cao Q."/>
            <person name="Sharma T."/>
            <person name="Shen D."/>
            <person name="Roswanjaya Y."/>
            <person name="Wardhani T."/>
            <person name="Kalhor M.S."/>
            <person name="Jansen J."/>
            <person name="Van den Hoogen J."/>
            <person name="Gungor B."/>
            <person name="Hartog M."/>
            <person name="Hontelez J."/>
            <person name="Verver J."/>
            <person name="Yang W.-C."/>
            <person name="Schijlen E."/>
            <person name="Repin R."/>
            <person name="Schilthuizen M."/>
            <person name="Schranz E."/>
            <person name="Heidstra R."/>
            <person name="Miyata K."/>
            <person name="Fedorova E."/>
            <person name="Kohlen W."/>
            <person name="Bisseling T."/>
            <person name="Smit S."/>
            <person name="Geurts R."/>
        </authorList>
    </citation>
    <scope>NUCLEOTIDE SEQUENCE [LARGE SCALE GENOMIC DNA]</scope>
    <source>
        <strain evidence="2">cv. RG33-2</strain>
    </source>
</reference>
<protein>
    <submittedName>
        <fullName evidence="1">Uncharacterized protein</fullName>
    </submittedName>
</protein>
<comment type="caution">
    <text evidence="1">The sequence shown here is derived from an EMBL/GenBank/DDBJ whole genome shotgun (WGS) entry which is preliminary data.</text>
</comment>
<dbReference type="EMBL" id="JXTC01000263">
    <property type="protein sequence ID" value="PON74000.1"/>
    <property type="molecule type" value="Genomic_DNA"/>
</dbReference>
<organism evidence="1 2">
    <name type="scientific">Trema orientale</name>
    <name type="common">Charcoal tree</name>
    <name type="synonym">Celtis orientalis</name>
    <dbReference type="NCBI Taxonomy" id="63057"/>
    <lineage>
        <taxon>Eukaryota</taxon>
        <taxon>Viridiplantae</taxon>
        <taxon>Streptophyta</taxon>
        <taxon>Embryophyta</taxon>
        <taxon>Tracheophyta</taxon>
        <taxon>Spermatophyta</taxon>
        <taxon>Magnoliopsida</taxon>
        <taxon>eudicotyledons</taxon>
        <taxon>Gunneridae</taxon>
        <taxon>Pentapetalae</taxon>
        <taxon>rosids</taxon>
        <taxon>fabids</taxon>
        <taxon>Rosales</taxon>
        <taxon>Cannabaceae</taxon>
        <taxon>Trema</taxon>
    </lineage>
</organism>
<proteinExistence type="predicted"/>
<evidence type="ECO:0000313" key="2">
    <source>
        <dbReference type="Proteomes" id="UP000237000"/>
    </source>
</evidence>
<evidence type="ECO:0000313" key="1">
    <source>
        <dbReference type="EMBL" id="PON74000.1"/>
    </source>
</evidence>
<sequence>MRRKSLVTDLKMDKPIQLLMISSIVDVSYPPPLFESCYLPPTAIHPCVPQLPPTNWGILLQPLSLHIIVHKCIMRVEFFHQDDYWTQVVAINHTMINHTKLEDATYKEPYVVLYDAMYERQPLFLAESC</sequence>
<dbReference type="Proteomes" id="UP000237000">
    <property type="component" value="Unassembled WGS sequence"/>
</dbReference>
<gene>
    <name evidence="1" type="ORF">TorRG33x02_247770</name>
</gene>
<dbReference type="AlphaFoldDB" id="A0A2P5DL18"/>
<name>A0A2P5DL18_TREOI</name>
<accession>A0A2P5DL18</accession>
<dbReference type="InParanoid" id="A0A2P5DL18"/>